<feature type="region of interest" description="Disordered" evidence="1">
    <location>
        <begin position="427"/>
        <end position="473"/>
    </location>
</feature>
<proteinExistence type="predicted"/>
<feature type="region of interest" description="Disordered" evidence="1">
    <location>
        <begin position="301"/>
        <end position="412"/>
    </location>
</feature>
<evidence type="ECO:0008006" key="4">
    <source>
        <dbReference type="Google" id="ProtNLM"/>
    </source>
</evidence>
<organism evidence="2 3">
    <name type="scientific">Phycomyces blakesleeanus</name>
    <dbReference type="NCBI Taxonomy" id="4837"/>
    <lineage>
        <taxon>Eukaryota</taxon>
        <taxon>Fungi</taxon>
        <taxon>Fungi incertae sedis</taxon>
        <taxon>Mucoromycota</taxon>
        <taxon>Mucoromycotina</taxon>
        <taxon>Mucoromycetes</taxon>
        <taxon>Mucorales</taxon>
        <taxon>Phycomycetaceae</taxon>
        <taxon>Phycomyces</taxon>
    </lineage>
</organism>
<reference evidence="2 3" key="1">
    <citation type="submission" date="2024-04" db="EMBL/GenBank/DDBJ databases">
        <title>Symmetric and asymmetric DNA N6-adenine methylation regulates different biological responses in Mucorales.</title>
        <authorList>
            <consortium name="Lawrence Berkeley National Laboratory"/>
            <person name="Lax C."/>
            <person name="Mondo S.J."/>
            <person name="Osorio-Concepcion M."/>
            <person name="Muszewska A."/>
            <person name="Corrochano-Luque M."/>
            <person name="Gutierrez G."/>
            <person name="Riley R."/>
            <person name="Lipzen A."/>
            <person name="Guo J."/>
            <person name="Hundley H."/>
            <person name="Amirebrahimi M."/>
            <person name="Ng V."/>
            <person name="Lorenzo-Gutierrez D."/>
            <person name="Binder U."/>
            <person name="Yang J."/>
            <person name="Song Y."/>
            <person name="Canovas D."/>
            <person name="Navarro E."/>
            <person name="Freitag M."/>
            <person name="Gabaldon T."/>
            <person name="Grigoriev I.V."/>
            <person name="Corrochano L.M."/>
            <person name="Nicolas F.E."/>
            <person name="Garre V."/>
        </authorList>
    </citation>
    <scope>NUCLEOTIDE SEQUENCE [LARGE SCALE GENOMIC DNA]</scope>
    <source>
        <strain evidence="2 3">L51</strain>
    </source>
</reference>
<feature type="compositionally biased region" description="Low complexity" evidence="1">
    <location>
        <begin position="159"/>
        <end position="171"/>
    </location>
</feature>
<comment type="caution">
    <text evidence="2">The sequence shown here is derived from an EMBL/GenBank/DDBJ whole genome shotgun (WGS) entry which is preliminary data.</text>
</comment>
<accession>A0ABR3BID7</accession>
<feature type="compositionally biased region" description="Basic and acidic residues" evidence="1">
    <location>
        <begin position="40"/>
        <end position="49"/>
    </location>
</feature>
<feature type="compositionally biased region" description="Basic and acidic residues" evidence="1">
    <location>
        <begin position="205"/>
        <end position="217"/>
    </location>
</feature>
<name>A0ABR3BID7_PHYBL</name>
<evidence type="ECO:0000313" key="3">
    <source>
        <dbReference type="Proteomes" id="UP001448207"/>
    </source>
</evidence>
<feature type="region of interest" description="Disordered" evidence="1">
    <location>
        <begin position="110"/>
        <end position="284"/>
    </location>
</feature>
<evidence type="ECO:0000313" key="2">
    <source>
        <dbReference type="EMBL" id="KAL0098195.1"/>
    </source>
</evidence>
<feature type="compositionally biased region" description="Basic and acidic residues" evidence="1">
    <location>
        <begin position="116"/>
        <end position="126"/>
    </location>
</feature>
<dbReference type="EMBL" id="JBCLYO010000001">
    <property type="protein sequence ID" value="KAL0098195.1"/>
    <property type="molecule type" value="Genomic_DNA"/>
</dbReference>
<feature type="compositionally biased region" description="Basic and acidic residues" evidence="1">
    <location>
        <begin position="304"/>
        <end position="322"/>
    </location>
</feature>
<feature type="compositionally biased region" description="Basic and acidic residues" evidence="1">
    <location>
        <begin position="444"/>
        <end position="453"/>
    </location>
</feature>
<protein>
    <recommendedName>
        <fullName evidence="4">Altered inheritance of mitochondria protein 21</fullName>
    </recommendedName>
</protein>
<sequence length="473" mass="49507">MSSQEAPVLPPVAVTQEITTPVVEPTPAVEPVVVSNDTIPKTEEIKEASTEATTETAAETTTEIATASATAATEEVLVTASREIQKELPAVPAPSKSATNRLSTFLNKAKRSLSGHVDKPTDEKVEPLPTPAVTSPAVETHVEEPATVETAVDSHVDEPAAAAAAVSAAPAAEEEHAEAHVSADKTEKRKSRFLGGIFNRSKSPAKHEEHTALEHESPASAESQPAVPEASVSAVEAEEVAAPAEETPKASPVEEVAVPTASAAVVGSETEEETPVAVKDAAHKEVNVLDQIKRNSFVTKLFGKKKEADKPVVKHEEPHVLESTESTAEEPVSPVLETSATEPKPVEEEAPVKEEEAQAKPPSRPSSPLSRRLTQMLRFPKKEKKDKKDRAVAPLNEESAEPAADVPETVSEAAEAAAVEALAVEAPATATTEASVAETPVVEAGKEEHKEEVSAPLTTAATATTTPPVQAVA</sequence>
<feature type="compositionally biased region" description="Low complexity" evidence="1">
    <location>
        <begin position="50"/>
        <end position="59"/>
    </location>
</feature>
<dbReference type="Proteomes" id="UP001448207">
    <property type="component" value="Unassembled WGS sequence"/>
</dbReference>
<evidence type="ECO:0000256" key="1">
    <source>
        <dbReference type="SAM" id="MobiDB-lite"/>
    </source>
</evidence>
<feature type="compositionally biased region" description="Low complexity" evidence="1">
    <location>
        <begin position="225"/>
        <end position="245"/>
    </location>
</feature>
<feature type="compositionally biased region" description="Basic and acidic residues" evidence="1">
    <location>
        <begin position="173"/>
        <end position="187"/>
    </location>
</feature>
<feature type="compositionally biased region" description="Low complexity" evidence="1">
    <location>
        <begin position="427"/>
        <end position="443"/>
    </location>
</feature>
<feature type="compositionally biased region" description="Low complexity" evidence="1">
    <location>
        <begin position="454"/>
        <end position="473"/>
    </location>
</feature>
<feature type="compositionally biased region" description="Basic and acidic residues" evidence="1">
    <location>
        <begin position="344"/>
        <end position="358"/>
    </location>
</feature>
<gene>
    <name evidence="2" type="ORF">J3Q64DRAFT_1717139</name>
</gene>
<keyword evidence="3" id="KW-1185">Reference proteome</keyword>
<feature type="region of interest" description="Disordered" evidence="1">
    <location>
        <begin position="40"/>
        <end position="59"/>
    </location>
</feature>